<dbReference type="RefSeq" id="WP_337308360.1">
    <property type="nucleotide sequence ID" value="NZ_JAEKNS010000002.1"/>
</dbReference>
<proteinExistence type="predicted"/>
<dbReference type="PROSITE" id="PS51257">
    <property type="entry name" value="PROKAR_LIPOPROTEIN"/>
    <property type="match status" value="1"/>
</dbReference>
<dbReference type="EMBL" id="JAEKNS010000002">
    <property type="protein sequence ID" value="MBJ7593251.1"/>
    <property type="molecule type" value="Genomic_DNA"/>
</dbReference>
<evidence type="ECO:0000313" key="2">
    <source>
        <dbReference type="EMBL" id="MBJ7593251.1"/>
    </source>
</evidence>
<dbReference type="Proteomes" id="UP000248724">
    <property type="component" value="Unassembled WGS sequence"/>
</dbReference>
<reference evidence="3 4" key="1">
    <citation type="journal article" date="2017" name="Nature">
        <title>Atmospheric trace gases support primary production in Antarctic desert surface soil.</title>
        <authorList>
            <person name="Ji M."/>
            <person name="Greening C."/>
            <person name="Vanwonterghem I."/>
            <person name="Carere C.R."/>
            <person name="Bay S.K."/>
            <person name="Steen J.A."/>
            <person name="Montgomery K."/>
            <person name="Lines T."/>
            <person name="Beardall J."/>
            <person name="van Dorst J."/>
            <person name="Snape I."/>
            <person name="Stott M.B."/>
            <person name="Hugenholtz P."/>
            <person name="Ferrari B.C."/>
        </authorList>
    </citation>
    <scope>NUCLEOTIDE SEQUENCE [LARGE SCALE GENOMIC DNA]</scope>
    <source>
        <strain evidence="3">RRmetagenome_bin12</strain>
    </source>
</reference>
<sequence length="173" mass="16834">MNRRFLIVVAGATVLAACSCGSSPSDATATPTAVVLDHCLVGTWKSTNITGSITIAGSPVTLSGGAGEVITIAATGAIRTDDSNTAALTGTAAGGSAYKLAQSGTATGTISATRGRVAVKLDQPTTLTLTLSKDGAVVQSQHPGSATDSYTCAAGSSLVITGGGGTVSTYAPR</sequence>
<reference evidence="3" key="2">
    <citation type="submission" date="2018-05" db="EMBL/GenBank/DDBJ databases">
        <authorList>
            <person name="Ferrari B."/>
        </authorList>
    </citation>
    <scope>NUCLEOTIDE SEQUENCE</scope>
    <source>
        <strain evidence="3">RRmetagenome_bin12</strain>
    </source>
</reference>
<feature type="chain" id="PRO_5016116152" description="Lipocalin-like domain-containing protein" evidence="1">
    <location>
        <begin position="28"/>
        <end position="173"/>
    </location>
</feature>
<evidence type="ECO:0000313" key="4">
    <source>
        <dbReference type="Proteomes" id="UP000248724"/>
    </source>
</evidence>
<comment type="caution">
    <text evidence="3">The sequence shown here is derived from an EMBL/GenBank/DDBJ whole genome shotgun (WGS) entry which is preliminary data.</text>
</comment>
<evidence type="ECO:0008006" key="6">
    <source>
        <dbReference type="Google" id="ProtNLM"/>
    </source>
</evidence>
<feature type="signal peptide" evidence="1">
    <location>
        <begin position="1"/>
        <end position="27"/>
    </location>
</feature>
<dbReference type="AlphaFoldDB" id="A0A2W5Z247"/>
<dbReference type="Proteomes" id="UP000606991">
    <property type="component" value="Unassembled WGS sequence"/>
</dbReference>
<evidence type="ECO:0000313" key="5">
    <source>
        <dbReference type="Proteomes" id="UP000606991"/>
    </source>
</evidence>
<evidence type="ECO:0000256" key="1">
    <source>
        <dbReference type="SAM" id="SignalP"/>
    </source>
</evidence>
<name>A0A2W5Z247_9BACT</name>
<evidence type="ECO:0000313" key="3">
    <source>
        <dbReference type="EMBL" id="PZR79292.1"/>
    </source>
</evidence>
<reference evidence="2 5" key="3">
    <citation type="submission" date="2020-10" db="EMBL/GenBank/DDBJ databases">
        <title>Ca. Dormibacterota MAGs.</title>
        <authorList>
            <person name="Montgomery K."/>
        </authorList>
    </citation>
    <scope>NUCLEOTIDE SEQUENCE [LARGE SCALE GENOMIC DNA]</scope>
    <source>
        <strain evidence="2">SC8812_S17_18</strain>
    </source>
</reference>
<protein>
    <recommendedName>
        <fullName evidence="6">Lipocalin-like domain-containing protein</fullName>
    </recommendedName>
</protein>
<dbReference type="EMBL" id="QHBU01000212">
    <property type="protein sequence ID" value="PZR79292.1"/>
    <property type="molecule type" value="Genomic_DNA"/>
</dbReference>
<accession>A0A934JZF3</accession>
<keyword evidence="1" id="KW-0732">Signal</keyword>
<accession>A0A2W5Z247</accession>
<gene>
    <name evidence="3" type="ORF">DLM65_11040</name>
    <name evidence="2" type="ORF">JF886_00075</name>
</gene>
<organism evidence="3 4">
    <name type="scientific">Candidatus Aeolococcus gillhamiae</name>
    <dbReference type="NCBI Taxonomy" id="3127015"/>
    <lineage>
        <taxon>Bacteria</taxon>
        <taxon>Bacillati</taxon>
        <taxon>Candidatus Dormiibacterota</taxon>
        <taxon>Candidatus Dormibacteria</taxon>
        <taxon>Candidatus Aeolococcales</taxon>
        <taxon>Candidatus Aeolococcaceae</taxon>
        <taxon>Candidatus Aeolococcus</taxon>
    </lineage>
</organism>